<name>A0A317NLG9_9NOCA</name>
<dbReference type="EMBL" id="QGTL01000004">
    <property type="protein sequence ID" value="PWV76139.1"/>
    <property type="molecule type" value="Genomic_DNA"/>
</dbReference>
<sequence length="301" mass="32751">MEINYGDNVPDDVRGVIEKSVETLVGRAAERMEKQRGLRSRHAEFRAAEKEHYRRQIEADPESARAFDAARKRLSSVELNNGLADAEPMDAQLVRTAGMFKFGNATKIFWAPFHYTWHWSNHEGTYSLSDGMAVGSPGNNGYAGISGAVSTDVAWLDAHAGVGVAFTVADVNSTTPVFVMGRSLRWVRKEYSVLAAPGNGDATTEGGVELTVLENGNLVTVASNKMWRQRRSNGEVAQGGGLAEGFQLDPTLEVLWTMQPGRVYTMNLGVWTTVDCDDGTFGDSGAYGYIDSNIGALSLFK</sequence>
<organism evidence="1 2">
    <name type="scientific">Nocardia neocaledoniensis</name>
    <dbReference type="NCBI Taxonomy" id="236511"/>
    <lineage>
        <taxon>Bacteria</taxon>
        <taxon>Bacillati</taxon>
        <taxon>Actinomycetota</taxon>
        <taxon>Actinomycetes</taxon>
        <taxon>Mycobacteriales</taxon>
        <taxon>Nocardiaceae</taxon>
        <taxon>Nocardia</taxon>
    </lineage>
</organism>
<dbReference type="Proteomes" id="UP000246410">
    <property type="component" value="Unassembled WGS sequence"/>
</dbReference>
<dbReference type="AlphaFoldDB" id="A0A317NLG9"/>
<proteinExistence type="predicted"/>
<evidence type="ECO:0000313" key="1">
    <source>
        <dbReference type="EMBL" id="PWV76139.1"/>
    </source>
</evidence>
<comment type="caution">
    <text evidence="1">The sequence shown here is derived from an EMBL/GenBank/DDBJ whole genome shotgun (WGS) entry which is preliminary data.</text>
</comment>
<dbReference type="RefSeq" id="WP_110037804.1">
    <property type="nucleotide sequence ID" value="NZ_QGTL01000004.1"/>
</dbReference>
<reference evidence="1 2" key="1">
    <citation type="submission" date="2018-05" db="EMBL/GenBank/DDBJ databases">
        <title>Genomic Encyclopedia of Type Strains, Phase IV (KMG-IV): sequencing the most valuable type-strain genomes for metagenomic binning, comparative biology and taxonomic classification.</title>
        <authorList>
            <person name="Goeker M."/>
        </authorList>
    </citation>
    <scope>NUCLEOTIDE SEQUENCE [LARGE SCALE GENOMIC DNA]</scope>
    <source>
        <strain evidence="1 2">DSM 44717</strain>
    </source>
</reference>
<evidence type="ECO:0000313" key="2">
    <source>
        <dbReference type="Proteomes" id="UP000246410"/>
    </source>
</evidence>
<gene>
    <name evidence="1" type="ORF">DFR69_104242</name>
</gene>
<protein>
    <submittedName>
        <fullName evidence="1">Uncharacterized protein</fullName>
    </submittedName>
</protein>
<keyword evidence="2" id="KW-1185">Reference proteome</keyword>
<accession>A0A317NLG9</accession>